<dbReference type="AlphaFoldDB" id="A0A256F227"/>
<accession>A0A256F227</accession>
<gene>
    <name evidence="2" type="ORF">CEV33_3245</name>
</gene>
<dbReference type="Proteomes" id="UP000216478">
    <property type="component" value="Unassembled WGS sequence"/>
</dbReference>
<evidence type="ECO:0000313" key="3">
    <source>
        <dbReference type="Proteomes" id="UP000216478"/>
    </source>
</evidence>
<protein>
    <submittedName>
        <fullName evidence="2">Uncharacterized protein</fullName>
    </submittedName>
</protein>
<name>A0A256F227_9HYPH</name>
<evidence type="ECO:0000256" key="1">
    <source>
        <dbReference type="SAM" id="MobiDB-lite"/>
    </source>
</evidence>
<reference evidence="2 3" key="1">
    <citation type="submission" date="2017-07" db="EMBL/GenBank/DDBJ databases">
        <title>Phylogenetic study on the rhizospheric bacterium Ochrobactrum sp. A44.</title>
        <authorList>
            <person name="Krzyzanowska D.M."/>
            <person name="Ossowicki A."/>
            <person name="Rajewska M."/>
            <person name="Maciag T."/>
            <person name="Kaczynski Z."/>
            <person name="Czerwicka M."/>
            <person name="Jafra S."/>
        </authorList>
    </citation>
    <scope>NUCLEOTIDE SEQUENCE [LARGE SCALE GENOMIC DNA]</scope>
    <source>
        <strain evidence="2 3">OgA9a</strain>
    </source>
</reference>
<dbReference type="EMBL" id="NNRL01000166">
    <property type="protein sequence ID" value="OYR08471.1"/>
    <property type="molecule type" value="Genomic_DNA"/>
</dbReference>
<organism evidence="2 3">
    <name type="scientific">Brucella grignonensis</name>
    <dbReference type="NCBI Taxonomy" id="94627"/>
    <lineage>
        <taxon>Bacteria</taxon>
        <taxon>Pseudomonadati</taxon>
        <taxon>Pseudomonadota</taxon>
        <taxon>Alphaproteobacteria</taxon>
        <taxon>Hyphomicrobiales</taxon>
        <taxon>Brucellaceae</taxon>
        <taxon>Brucella/Ochrobactrum group</taxon>
        <taxon>Brucella</taxon>
    </lineage>
</organism>
<proteinExistence type="predicted"/>
<sequence length="43" mass="4811">MGLFVNHIRCPKPRMQKSGDMRLSQKRHTEGSSPLVCGINSGR</sequence>
<feature type="region of interest" description="Disordered" evidence="1">
    <location>
        <begin position="12"/>
        <end position="43"/>
    </location>
</feature>
<evidence type="ECO:0000313" key="2">
    <source>
        <dbReference type="EMBL" id="OYR08471.1"/>
    </source>
</evidence>
<keyword evidence="3" id="KW-1185">Reference proteome</keyword>
<comment type="caution">
    <text evidence="2">The sequence shown here is derived from an EMBL/GenBank/DDBJ whole genome shotgun (WGS) entry which is preliminary data.</text>
</comment>